<dbReference type="AlphaFoldDB" id="A0AAD6CG90"/>
<reference evidence="1" key="2">
    <citation type="journal article" date="2023" name="IMA Fungus">
        <title>Comparative genomic study of the Penicillium genus elucidates a diverse pangenome and 15 lateral gene transfer events.</title>
        <authorList>
            <person name="Petersen C."/>
            <person name="Sorensen T."/>
            <person name="Nielsen M.R."/>
            <person name="Sondergaard T.E."/>
            <person name="Sorensen J.L."/>
            <person name="Fitzpatrick D.A."/>
            <person name="Frisvad J.C."/>
            <person name="Nielsen K.L."/>
        </authorList>
    </citation>
    <scope>NUCLEOTIDE SEQUENCE</scope>
    <source>
        <strain evidence="1">IBT 16125</strain>
    </source>
</reference>
<dbReference type="GeneID" id="81594252"/>
<evidence type="ECO:0000313" key="2">
    <source>
        <dbReference type="Proteomes" id="UP001213681"/>
    </source>
</evidence>
<reference evidence="1" key="1">
    <citation type="submission" date="2022-12" db="EMBL/GenBank/DDBJ databases">
        <authorList>
            <person name="Petersen C."/>
        </authorList>
    </citation>
    <scope>NUCLEOTIDE SEQUENCE</scope>
    <source>
        <strain evidence="1">IBT 16125</strain>
    </source>
</reference>
<comment type="caution">
    <text evidence="1">The sequence shown here is derived from an EMBL/GenBank/DDBJ whole genome shotgun (WGS) entry which is preliminary data.</text>
</comment>
<organism evidence="1 2">
    <name type="scientific">Penicillium daleae</name>
    <dbReference type="NCBI Taxonomy" id="63821"/>
    <lineage>
        <taxon>Eukaryota</taxon>
        <taxon>Fungi</taxon>
        <taxon>Dikarya</taxon>
        <taxon>Ascomycota</taxon>
        <taxon>Pezizomycotina</taxon>
        <taxon>Eurotiomycetes</taxon>
        <taxon>Eurotiomycetidae</taxon>
        <taxon>Eurotiales</taxon>
        <taxon>Aspergillaceae</taxon>
        <taxon>Penicillium</taxon>
    </lineage>
</organism>
<sequence length="74" mass="8012">MTTSRSRRSCGELKRPRFPWETSSLLVHTASSSGSSTHTSVHAVSDLGAATVELKKFVAQMAPTAPKPKLRDDD</sequence>
<name>A0AAD6CG90_9EURO</name>
<gene>
    <name evidence="1" type="ORF">N7458_000615</name>
</gene>
<accession>A0AAD6CG90</accession>
<protein>
    <submittedName>
        <fullName evidence="1">Uncharacterized protein</fullName>
    </submittedName>
</protein>
<evidence type="ECO:0000313" key="1">
    <source>
        <dbReference type="EMBL" id="KAJ5464929.1"/>
    </source>
</evidence>
<dbReference type="Proteomes" id="UP001213681">
    <property type="component" value="Unassembled WGS sequence"/>
</dbReference>
<dbReference type="RefSeq" id="XP_056771776.1">
    <property type="nucleotide sequence ID" value="XM_056904009.1"/>
</dbReference>
<proteinExistence type="predicted"/>
<dbReference type="EMBL" id="JAPVEA010000001">
    <property type="protein sequence ID" value="KAJ5464929.1"/>
    <property type="molecule type" value="Genomic_DNA"/>
</dbReference>
<keyword evidence="2" id="KW-1185">Reference proteome</keyword>